<evidence type="ECO:0000256" key="1">
    <source>
        <dbReference type="ARBA" id="ARBA00022723"/>
    </source>
</evidence>
<evidence type="ECO:0000256" key="4">
    <source>
        <dbReference type="SAM" id="Coils"/>
    </source>
</evidence>
<evidence type="ECO:0000313" key="6">
    <source>
        <dbReference type="Proteomes" id="UP000516437"/>
    </source>
</evidence>
<dbReference type="OrthoDB" id="1711136at2759"/>
<keyword evidence="4" id="KW-0175">Coiled coil</keyword>
<dbReference type="AlphaFoldDB" id="A0A6A1UUF9"/>
<dbReference type="PANTHER" id="PTHR42647">
    <property type="entry name" value="SBP (S-RIBONUCLEASE BINDING PROTEIN) FAMILY PROTEIN"/>
    <property type="match status" value="1"/>
</dbReference>
<keyword evidence="2" id="KW-0863">Zinc-finger</keyword>
<dbReference type="InterPro" id="IPR013083">
    <property type="entry name" value="Znf_RING/FYVE/PHD"/>
</dbReference>
<accession>A0A6A1UUF9</accession>
<organism evidence="5 6">
    <name type="scientific">Morella rubra</name>
    <name type="common">Chinese bayberry</name>
    <dbReference type="NCBI Taxonomy" id="262757"/>
    <lineage>
        <taxon>Eukaryota</taxon>
        <taxon>Viridiplantae</taxon>
        <taxon>Streptophyta</taxon>
        <taxon>Embryophyta</taxon>
        <taxon>Tracheophyta</taxon>
        <taxon>Spermatophyta</taxon>
        <taxon>Magnoliopsida</taxon>
        <taxon>eudicotyledons</taxon>
        <taxon>Gunneridae</taxon>
        <taxon>Pentapetalae</taxon>
        <taxon>rosids</taxon>
        <taxon>fabids</taxon>
        <taxon>Fagales</taxon>
        <taxon>Myricaceae</taxon>
        <taxon>Morella</taxon>
    </lineage>
</organism>
<dbReference type="GO" id="GO:0004842">
    <property type="term" value="F:ubiquitin-protein transferase activity"/>
    <property type="evidence" value="ECO:0007669"/>
    <property type="project" value="TreeGrafter"/>
</dbReference>
<feature type="coiled-coil region" evidence="4">
    <location>
        <begin position="129"/>
        <end position="156"/>
    </location>
</feature>
<dbReference type="PANTHER" id="PTHR42647:SF22">
    <property type="entry name" value="BOI-RELATED E3 UBIQUITIN-PROTEIN LIGASE 2-RELATED"/>
    <property type="match status" value="1"/>
</dbReference>
<dbReference type="Proteomes" id="UP000516437">
    <property type="component" value="Chromosome 8"/>
</dbReference>
<comment type="caution">
    <text evidence="5">The sequence shown here is derived from an EMBL/GenBank/DDBJ whole genome shotgun (WGS) entry which is preliminary data.</text>
</comment>
<dbReference type="EMBL" id="RXIC02000026">
    <property type="protein sequence ID" value="KAB1204049.1"/>
    <property type="molecule type" value="Genomic_DNA"/>
</dbReference>
<dbReference type="PIRSF" id="PIRSF036836">
    <property type="entry name" value="RNase_bind_SBP1"/>
    <property type="match status" value="1"/>
</dbReference>
<gene>
    <name evidence="5" type="ORF">CJ030_MR8G028328</name>
</gene>
<evidence type="ECO:0000256" key="2">
    <source>
        <dbReference type="ARBA" id="ARBA00022771"/>
    </source>
</evidence>
<dbReference type="Gene3D" id="3.30.40.10">
    <property type="entry name" value="Zinc/RING finger domain, C3HC4 (zinc finger)"/>
    <property type="match status" value="1"/>
</dbReference>
<dbReference type="GO" id="GO:0008270">
    <property type="term" value="F:zinc ion binding"/>
    <property type="evidence" value="ECO:0007669"/>
    <property type="project" value="UniProtKB-KW"/>
</dbReference>
<evidence type="ECO:0000256" key="3">
    <source>
        <dbReference type="ARBA" id="ARBA00022833"/>
    </source>
</evidence>
<keyword evidence="3" id="KW-0862">Zinc</keyword>
<reference evidence="5 6" key="1">
    <citation type="journal article" date="2019" name="Plant Biotechnol. J.">
        <title>The red bayberry genome and genetic basis of sex determination.</title>
        <authorList>
            <person name="Jia H.M."/>
            <person name="Jia H.J."/>
            <person name="Cai Q.L."/>
            <person name="Wang Y."/>
            <person name="Zhao H.B."/>
            <person name="Yang W.F."/>
            <person name="Wang G.Y."/>
            <person name="Li Y.H."/>
            <person name="Zhan D.L."/>
            <person name="Shen Y.T."/>
            <person name="Niu Q.F."/>
            <person name="Chang L."/>
            <person name="Qiu J."/>
            <person name="Zhao L."/>
            <person name="Xie H.B."/>
            <person name="Fu W.Y."/>
            <person name="Jin J."/>
            <person name="Li X.W."/>
            <person name="Jiao Y."/>
            <person name="Zhou C.C."/>
            <person name="Tu T."/>
            <person name="Chai C.Y."/>
            <person name="Gao J.L."/>
            <person name="Fan L.J."/>
            <person name="van de Weg E."/>
            <person name="Wang J.Y."/>
            <person name="Gao Z.S."/>
        </authorList>
    </citation>
    <scope>NUCLEOTIDE SEQUENCE [LARGE SCALE GENOMIC DNA]</scope>
    <source>
        <tissue evidence="5">Leaves</tissue>
    </source>
</reference>
<proteinExistence type="predicted"/>
<keyword evidence="6" id="KW-1185">Reference proteome</keyword>
<sequence length="269" mass="30610">MVKMAVQTHLYPEHVGLPMCGLQDPAFGFVDDLCFSPQYPQQTAFHLLWSSQKLGVDYNEGLSTSSSCYSFPPMAFFQSLDAQFELQNHEIDRILQLQNESLRLALQEQNKQALAVLFNNVESKALRLIREKEEDLARATVRAMELQECLKKVEMERETWQGLAKANESMVIDLNNALERERERLVLFSNTAEDAASFCGSGDQREDRGQDEVKRRCKRMTCKGCYSRSSCVLFLPCRHLCSCKLCEALLDSCPVCNAEKVKGVEVFLD</sequence>
<dbReference type="Pfam" id="PF13920">
    <property type="entry name" value="zf-C3HC4_3"/>
    <property type="match status" value="1"/>
</dbReference>
<dbReference type="FunFam" id="3.30.40.10:FF:000239">
    <property type="entry name" value="probable BOI-related E3 ubiquitin-protein ligase 2"/>
    <property type="match status" value="1"/>
</dbReference>
<protein>
    <submittedName>
        <fullName evidence="5">Putative BOI-related E3 ubiquitin-protein ligase 3</fullName>
    </submittedName>
</protein>
<evidence type="ECO:0000313" key="5">
    <source>
        <dbReference type="EMBL" id="KAB1204049.1"/>
    </source>
</evidence>
<keyword evidence="1" id="KW-0479">Metal-binding</keyword>
<name>A0A6A1UUF9_9ROSI</name>